<feature type="transmembrane region" description="Helical" evidence="1">
    <location>
        <begin position="35"/>
        <end position="59"/>
    </location>
</feature>
<feature type="transmembrane region" description="Helical" evidence="1">
    <location>
        <begin position="65"/>
        <end position="90"/>
    </location>
</feature>
<keyword evidence="1" id="KW-1133">Transmembrane helix</keyword>
<dbReference type="RefSeq" id="WP_186919530.1">
    <property type="nucleotide sequence ID" value="NZ_JACOPQ010000009.1"/>
</dbReference>
<protein>
    <submittedName>
        <fullName evidence="2">DUF997 family protein</fullName>
    </submittedName>
</protein>
<keyword evidence="1" id="KW-0472">Membrane</keyword>
<accession>A0A8J6MDL3</accession>
<organism evidence="2 3">
    <name type="scientific">Lawsonibacter faecis</name>
    <dbReference type="NCBI Taxonomy" id="2763052"/>
    <lineage>
        <taxon>Bacteria</taxon>
        <taxon>Bacillati</taxon>
        <taxon>Bacillota</taxon>
        <taxon>Clostridia</taxon>
        <taxon>Eubacteriales</taxon>
        <taxon>Oscillospiraceae</taxon>
        <taxon>Lawsonibacter</taxon>
    </lineage>
</organism>
<dbReference type="AlphaFoldDB" id="A0A8J6MDL3"/>
<dbReference type="Pfam" id="PF06196">
    <property type="entry name" value="DUF997"/>
    <property type="match status" value="1"/>
</dbReference>
<dbReference type="EMBL" id="JACOPQ010000009">
    <property type="protein sequence ID" value="MBC5737736.1"/>
    <property type="molecule type" value="Genomic_DNA"/>
</dbReference>
<sequence>MNKTQENAQTGKYTADKLDMRATSGCSYHQCKKEAFITIIAYLVFAVFTIASCGIFGYGDISYVWGIPLWIILGIFVPTVALIVYLIVYLTKIYKD</sequence>
<dbReference type="Proteomes" id="UP000607645">
    <property type="component" value="Unassembled WGS sequence"/>
</dbReference>
<gene>
    <name evidence="2" type="ORF">H8S62_12040</name>
</gene>
<comment type="caution">
    <text evidence="2">The sequence shown here is derived from an EMBL/GenBank/DDBJ whole genome shotgun (WGS) entry which is preliminary data.</text>
</comment>
<keyword evidence="1" id="KW-0812">Transmembrane</keyword>
<keyword evidence="3" id="KW-1185">Reference proteome</keyword>
<name>A0A8J6MDL3_9FIRM</name>
<evidence type="ECO:0000313" key="3">
    <source>
        <dbReference type="Proteomes" id="UP000607645"/>
    </source>
</evidence>
<evidence type="ECO:0000256" key="1">
    <source>
        <dbReference type="SAM" id="Phobius"/>
    </source>
</evidence>
<evidence type="ECO:0000313" key="2">
    <source>
        <dbReference type="EMBL" id="MBC5737736.1"/>
    </source>
</evidence>
<reference evidence="2" key="1">
    <citation type="submission" date="2020-08" db="EMBL/GenBank/DDBJ databases">
        <title>Genome public.</title>
        <authorList>
            <person name="Liu C."/>
            <person name="Sun Q."/>
        </authorList>
    </citation>
    <scope>NUCLEOTIDE SEQUENCE</scope>
    <source>
        <strain evidence="2">NSJ-52</strain>
    </source>
</reference>
<dbReference type="InterPro" id="IPR010398">
    <property type="entry name" value="DUF997"/>
</dbReference>
<proteinExistence type="predicted"/>